<dbReference type="SUPFAM" id="SSF53756">
    <property type="entry name" value="UDP-Glycosyltransferase/glycogen phosphorylase"/>
    <property type="match status" value="1"/>
</dbReference>
<dbReference type="InterPro" id="IPR001675">
    <property type="entry name" value="Glyco_trans_29"/>
</dbReference>
<dbReference type="EMBL" id="CP119321">
    <property type="protein sequence ID" value="WEK13806.1"/>
    <property type="molecule type" value="Genomic_DNA"/>
</dbReference>
<dbReference type="AlphaFoldDB" id="A0AAJ6B5G8"/>
<dbReference type="Pfam" id="PF00777">
    <property type="entry name" value="Glyco_transf_29"/>
    <property type="match status" value="1"/>
</dbReference>
<evidence type="ECO:0000256" key="3">
    <source>
        <dbReference type="ARBA" id="ARBA00022676"/>
    </source>
</evidence>
<dbReference type="EC" id="2.4.-.-" evidence="10"/>
<organism evidence="10 11">
    <name type="scientific">Candidatus Microbacterium phytovorans</name>
    <dbReference type="NCBI Taxonomy" id="3121374"/>
    <lineage>
        <taxon>Bacteria</taxon>
        <taxon>Bacillati</taxon>
        <taxon>Actinomycetota</taxon>
        <taxon>Actinomycetes</taxon>
        <taxon>Micrococcales</taxon>
        <taxon>Microbacteriaceae</taxon>
        <taxon>Microbacterium</taxon>
    </lineage>
</organism>
<sequence>MKRLARKVPLLRALARRSRPLRSAWRGRLRRGRARLVTLLSPRDRRRGGASPQTRRVTDDLTLARVEWRDQGATPYLLDRARAMLRNSAAWHLLPPAMWAVYAGVLLEAGDRPAAEQLLRTYVARGLPLSELARCLPVAQFATELRIADEQLARASQVADVLRRNSERRVFADLVAGRTVAVVGNGPGGIGSGRGAEIDAHDVVIRFNNHPSGYETDYGRRTDVWVRGAHRDVRDRVAVDTGALVVWEMDFFRNLLEVPEHADILYRDTLFSPDRVTHIDTGTKERLHRRSGLLLPTSGAQILWMLAESRGSLAGVDVYGFSSVDGGDQGHYFDTLGDMASRHDADAEGAFLRSLLVEHVVAGRDTPPQTDAPQGSADVTVFACAYREYDPATGKTGGPGGVLATQRLALGERDGRLRMEYLFLPSDRASLRDRLASTTAGLSTKIAQIIEASEYIRTHPDVLAARDAGGVLLVAHELGTAYGAYRLGIPYVLVYHQQGSTLQEMRSIGRTPTAHETHVAEALEKLILDNAQRVFFPSIGARDTYLATSRSGVAATNFADSALYNTVSAVDHAAETDGRRALLEELARDLDLPPRDGDTDVFLSVGDFNDDKGLDRIPALLARHTELSGRKVVWIAIGAASDRSRFDDLERQRDAWPFTARLVGTRTTHDRLLALMDYADYYVIMHRNAIFDLATLEAMRAGKALILSPVGGNVEVDLGSNVLFVDESTIQDACRVLETRDRAMWGERNRAVFDEHFSLERFTERYRRMLHEELAHAQLLPAADAQAGDPA</sequence>
<evidence type="ECO:0000256" key="1">
    <source>
        <dbReference type="ARBA" id="ARBA00004167"/>
    </source>
</evidence>
<proteinExistence type="predicted"/>
<name>A0AAJ6B5G8_9MICO</name>
<evidence type="ECO:0000256" key="5">
    <source>
        <dbReference type="ARBA" id="ARBA00022692"/>
    </source>
</evidence>
<dbReference type="Gene3D" id="3.90.1480.20">
    <property type="entry name" value="Glycosyl transferase family 29"/>
    <property type="match status" value="1"/>
</dbReference>
<dbReference type="Pfam" id="PF00534">
    <property type="entry name" value="Glycos_transf_1"/>
    <property type="match status" value="1"/>
</dbReference>
<dbReference type="Gene3D" id="3.40.50.2000">
    <property type="entry name" value="Glycogen Phosphorylase B"/>
    <property type="match status" value="1"/>
</dbReference>
<evidence type="ECO:0000256" key="4">
    <source>
        <dbReference type="ARBA" id="ARBA00022679"/>
    </source>
</evidence>
<accession>A0AAJ6B5G8</accession>
<dbReference type="GO" id="GO:0008373">
    <property type="term" value="F:sialyltransferase activity"/>
    <property type="evidence" value="ECO:0007669"/>
    <property type="project" value="InterPro"/>
</dbReference>
<evidence type="ECO:0000256" key="6">
    <source>
        <dbReference type="ARBA" id="ARBA00022989"/>
    </source>
</evidence>
<evidence type="ECO:0000313" key="11">
    <source>
        <dbReference type="Proteomes" id="UP001213972"/>
    </source>
</evidence>
<evidence type="ECO:0000259" key="9">
    <source>
        <dbReference type="Pfam" id="PF00534"/>
    </source>
</evidence>
<evidence type="ECO:0000256" key="7">
    <source>
        <dbReference type="ARBA" id="ARBA00023136"/>
    </source>
</evidence>
<evidence type="ECO:0000256" key="8">
    <source>
        <dbReference type="ARBA" id="ARBA00023180"/>
    </source>
</evidence>
<evidence type="ECO:0000256" key="2">
    <source>
        <dbReference type="ARBA" id="ARBA00004308"/>
    </source>
</evidence>
<keyword evidence="8" id="KW-0325">Glycoprotein</keyword>
<dbReference type="GO" id="GO:0012505">
    <property type="term" value="C:endomembrane system"/>
    <property type="evidence" value="ECO:0007669"/>
    <property type="project" value="UniProtKB-SubCell"/>
</dbReference>
<keyword evidence="5" id="KW-0812">Transmembrane</keyword>
<evidence type="ECO:0000313" key="10">
    <source>
        <dbReference type="EMBL" id="WEK13806.1"/>
    </source>
</evidence>
<reference evidence="10" key="1">
    <citation type="submission" date="2023-03" db="EMBL/GenBank/DDBJ databases">
        <title>Andean soil-derived lignocellulolytic bacterial consortium as a source of novel taxa and putative plastic-active enzymes.</title>
        <authorList>
            <person name="Diaz-Garcia L."/>
            <person name="Chuvochina M."/>
            <person name="Feuerriegel G."/>
            <person name="Bunk B."/>
            <person name="Sproer C."/>
            <person name="Streit W.R."/>
            <person name="Rodriguez L.M."/>
            <person name="Overmann J."/>
            <person name="Jimenez D.J."/>
        </authorList>
    </citation>
    <scope>NUCLEOTIDE SEQUENCE</scope>
    <source>
        <strain evidence="10">MAG 4610</strain>
    </source>
</reference>
<comment type="subcellular location">
    <subcellularLocation>
        <location evidence="2">Endomembrane system</location>
    </subcellularLocation>
    <subcellularLocation>
        <location evidence="1">Membrane</location>
        <topology evidence="1">Single-pass membrane protein</topology>
    </subcellularLocation>
</comment>
<dbReference type="Proteomes" id="UP001213972">
    <property type="component" value="Chromosome"/>
</dbReference>
<keyword evidence="7" id="KW-0472">Membrane</keyword>
<gene>
    <name evidence="10" type="ORF">P0Y48_00920</name>
</gene>
<dbReference type="InterPro" id="IPR001296">
    <property type="entry name" value="Glyco_trans_1"/>
</dbReference>
<feature type="domain" description="Glycosyl transferase family 1" evidence="9">
    <location>
        <begin position="596"/>
        <end position="716"/>
    </location>
</feature>
<dbReference type="InterPro" id="IPR038578">
    <property type="entry name" value="GT29-like_sf"/>
</dbReference>
<keyword evidence="4 10" id="KW-0808">Transferase</keyword>
<keyword evidence="6" id="KW-1133">Transmembrane helix</keyword>
<dbReference type="GO" id="GO:0016020">
    <property type="term" value="C:membrane"/>
    <property type="evidence" value="ECO:0007669"/>
    <property type="project" value="UniProtKB-SubCell"/>
</dbReference>
<keyword evidence="3 10" id="KW-0328">Glycosyltransferase</keyword>
<protein>
    <submittedName>
        <fullName evidence="10">Glycosyltransferase family 29 protein</fullName>
        <ecNumber evidence="10">2.4.-.-</ecNumber>
    </submittedName>
</protein>